<sequence length="350" mass="40602">MATVKLKMEQNLENEAARTFYKPTQADFERILERLRAQVDRITLNISPTILDEGNETKQEKHERLRQEALQRDQYILSMRPNRHIVFAAKFAKIKNRGLTRSFEKRVHIWSQEMERNFRLVSSDVKALEMELRQTEGQEKRKNFPPLRKSDLEEKFERQCRPVKNNDVRLPKLERHKVKRHGAERSDHVKSNRNLKGTGSEDFDKINACSLKHTYLHQRQVVLISFVLQVTMAMGDISNDELLLTGVPADALGDEQVDEDLPSEGTGNKEPEISKYIQLSELFKRRRSCVNSMRQKVVCNELKLVFDCFSSGQAACHENQARFCVPEMRTTQCGEIITVGCKCGKKKILK</sequence>
<keyword evidence="2" id="KW-1185">Reference proteome</keyword>
<proteinExistence type="predicted"/>
<evidence type="ECO:0000313" key="2">
    <source>
        <dbReference type="Proteomes" id="UP001159428"/>
    </source>
</evidence>
<name>A0AAU9W0G4_9CNID</name>
<dbReference type="Proteomes" id="UP001159428">
    <property type="component" value="Unassembled WGS sequence"/>
</dbReference>
<dbReference type="EMBL" id="CALNXJ010000005">
    <property type="protein sequence ID" value="CAH3040054.1"/>
    <property type="molecule type" value="Genomic_DNA"/>
</dbReference>
<gene>
    <name evidence="1" type="ORF">PMEA_00025658</name>
</gene>
<protein>
    <submittedName>
        <fullName evidence="1">Uncharacterized protein</fullName>
    </submittedName>
</protein>
<reference evidence="1 2" key="1">
    <citation type="submission" date="2022-05" db="EMBL/GenBank/DDBJ databases">
        <authorList>
            <consortium name="Genoscope - CEA"/>
            <person name="William W."/>
        </authorList>
    </citation>
    <scope>NUCLEOTIDE SEQUENCE [LARGE SCALE GENOMIC DNA]</scope>
</reference>
<dbReference type="AlphaFoldDB" id="A0AAU9W0G4"/>
<evidence type="ECO:0000313" key="1">
    <source>
        <dbReference type="EMBL" id="CAH3040054.1"/>
    </source>
</evidence>
<comment type="caution">
    <text evidence="1">The sequence shown here is derived from an EMBL/GenBank/DDBJ whole genome shotgun (WGS) entry which is preliminary data.</text>
</comment>
<accession>A0AAU9W0G4</accession>
<organism evidence="1 2">
    <name type="scientific">Pocillopora meandrina</name>
    <dbReference type="NCBI Taxonomy" id="46732"/>
    <lineage>
        <taxon>Eukaryota</taxon>
        <taxon>Metazoa</taxon>
        <taxon>Cnidaria</taxon>
        <taxon>Anthozoa</taxon>
        <taxon>Hexacorallia</taxon>
        <taxon>Scleractinia</taxon>
        <taxon>Astrocoeniina</taxon>
        <taxon>Pocilloporidae</taxon>
        <taxon>Pocillopora</taxon>
    </lineage>
</organism>